<gene>
    <name evidence="15" type="ordered locus">DvMF_2882</name>
</gene>
<evidence type="ECO:0000256" key="4">
    <source>
        <dbReference type="ARBA" id="ARBA00004496"/>
    </source>
</evidence>
<keyword evidence="11" id="KW-0464">Manganese</keyword>
<dbReference type="OrthoDB" id="9803420at2"/>
<evidence type="ECO:0000259" key="14">
    <source>
        <dbReference type="PROSITE" id="PS51975"/>
    </source>
</evidence>
<comment type="function">
    <text evidence="3 13">Endonuclease that specifically degrades the RNA of RNA-DNA hybrids.</text>
</comment>
<dbReference type="Gene3D" id="3.30.420.10">
    <property type="entry name" value="Ribonuclease H-like superfamily/Ribonuclease H"/>
    <property type="match status" value="2"/>
</dbReference>
<dbReference type="eggNOG" id="COG0164">
    <property type="taxonomic scope" value="Bacteria"/>
</dbReference>
<dbReference type="AlphaFoldDB" id="B8DRI2"/>
<feature type="binding site" evidence="12">
    <location>
        <position position="23"/>
    </location>
    <ligand>
        <name>a divalent metal cation</name>
        <dbReference type="ChEBI" id="CHEBI:60240"/>
    </ligand>
</feature>
<comment type="catalytic activity">
    <reaction evidence="1 12 13">
        <text>Endonucleolytic cleavage to 5'-phosphomonoester.</text>
        <dbReference type="EC" id="3.1.26.4"/>
    </reaction>
</comment>
<evidence type="ECO:0000256" key="10">
    <source>
        <dbReference type="ARBA" id="ARBA00022801"/>
    </source>
</evidence>
<keyword evidence="10 12" id="KW-0378">Hydrolase</keyword>
<name>B8DRI2_NITV9</name>
<dbReference type="STRING" id="883.DvMF_2882"/>
<evidence type="ECO:0000256" key="11">
    <source>
        <dbReference type="ARBA" id="ARBA00023211"/>
    </source>
</evidence>
<evidence type="ECO:0000256" key="1">
    <source>
        <dbReference type="ARBA" id="ARBA00000077"/>
    </source>
</evidence>
<comment type="cofactor">
    <cofactor evidence="12">
        <name>Mn(2+)</name>
        <dbReference type="ChEBI" id="CHEBI:29035"/>
    </cofactor>
    <cofactor evidence="12">
        <name>Mg(2+)</name>
        <dbReference type="ChEBI" id="CHEBI:18420"/>
    </cofactor>
    <text evidence="12">Manganese or magnesium. Binds 1 divalent metal ion per monomer in the absence of substrate. May bind a second metal ion after substrate binding.</text>
</comment>
<dbReference type="HOGENOM" id="CLU_036532_3_1_7"/>
<evidence type="ECO:0000256" key="7">
    <source>
        <dbReference type="ARBA" id="ARBA00022722"/>
    </source>
</evidence>
<dbReference type="KEGG" id="dvm:DvMF_2882"/>
<dbReference type="GO" id="GO:0046872">
    <property type="term" value="F:metal ion binding"/>
    <property type="evidence" value="ECO:0007669"/>
    <property type="project" value="UniProtKB-KW"/>
</dbReference>
<feature type="domain" description="RNase H type-2" evidence="14">
    <location>
        <begin position="16"/>
        <end position="289"/>
    </location>
</feature>
<keyword evidence="9 12" id="KW-0255">Endonuclease</keyword>
<dbReference type="PANTHER" id="PTHR10954">
    <property type="entry name" value="RIBONUCLEASE H2 SUBUNIT A"/>
    <property type="match status" value="1"/>
</dbReference>
<proteinExistence type="inferred from homology"/>
<dbReference type="EC" id="3.1.26.4" evidence="13"/>
<comment type="subcellular location">
    <subcellularLocation>
        <location evidence="4">Cytoplasm</location>
    </subcellularLocation>
</comment>
<dbReference type="GO" id="GO:0005737">
    <property type="term" value="C:cytoplasm"/>
    <property type="evidence" value="ECO:0007669"/>
    <property type="project" value="UniProtKB-SubCell"/>
</dbReference>
<evidence type="ECO:0000256" key="13">
    <source>
        <dbReference type="RuleBase" id="RU003515"/>
    </source>
</evidence>
<evidence type="ECO:0000256" key="6">
    <source>
        <dbReference type="ARBA" id="ARBA00022490"/>
    </source>
</evidence>
<dbReference type="GO" id="GO:0004523">
    <property type="term" value="F:RNA-DNA hybrid ribonuclease activity"/>
    <property type="evidence" value="ECO:0007669"/>
    <property type="project" value="UniProtKB-UniRule"/>
</dbReference>
<evidence type="ECO:0000256" key="5">
    <source>
        <dbReference type="ARBA" id="ARBA00007383"/>
    </source>
</evidence>
<sequence length="292" mass="30511">MLQGLLANLAPPHPSTPYVGIDEAGRGCLAGPVVAAAVILPPHADAATLADLLPDLAGLTDSKKLTAAKREALAPRIRQHAVAWGLGVVWPRDIERINILQATFHAMWRAVRFLRPGHAVRNAANATGRAPAPLPDLHGLPSVSGKFDLSDIPLIIDGDKIIPAAVFAGQPPCPARPTGPVGPIGSALPVSSLRSDQAPPAPPFPAPVQRAVVGGDALVPAVSAASILAKTFRDQLMTALDRRFPHYGLAVHKGYGTAEHMAAIAEHGPCPQHRATFRGVRPEPPQTQGTLL</sequence>
<dbReference type="Pfam" id="PF01351">
    <property type="entry name" value="RNase_HII"/>
    <property type="match status" value="2"/>
</dbReference>
<organism evidence="15">
    <name type="scientific">Nitratidesulfovibrio vulgaris (strain DSM 19637 / Miyazaki F)</name>
    <name type="common">Desulfovibrio vulgaris</name>
    <dbReference type="NCBI Taxonomy" id="883"/>
    <lineage>
        <taxon>Bacteria</taxon>
        <taxon>Pseudomonadati</taxon>
        <taxon>Thermodesulfobacteriota</taxon>
        <taxon>Desulfovibrionia</taxon>
        <taxon>Desulfovibrionales</taxon>
        <taxon>Desulfovibrionaceae</taxon>
        <taxon>Nitratidesulfovibrio</taxon>
    </lineage>
</organism>
<comment type="similarity">
    <text evidence="5 13">Belongs to the RNase HII family.</text>
</comment>
<reference evidence="15" key="1">
    <citation type="submission" date="2008-10" db="EMBL/GenBank/DDBJ databases">
        <title>Complete sequence of Desulfovibrio vulgaris str. 'Miyazaki F'.</title>
        <authorList>
            <person name="Lucas S."/>
            <person name="Copeland A."/>
            <person name="Lapidus A."/>
            <person name="Glavina del Rio T."/>
            <person name="Dalin E."/>
            <person name="Tice H."/>
            <person name="Bruce D."/>
            <person name="Goodwin L."/>
            <person name="Pitluck S."/>
            <person name="Sims D."/>
            <person name="Brettin T."/>
            <person name="Detter J.C."/>
            <person name="Han C."/>
            <person name="Larimer F."/>
            <person name="Land M."/>
            <person name="Hauser L."/>
            <person name="Kyrpides N."/>
            <person name="Mikhailova N."/>
            <person name="Hazen T.C."/>
            <person name="Richardson P."/>
        </authorList>
    </citation>
    <scope>NUCLEOTIDE SEQUENCE</scope>
    <source>
        <strain evidence="15">Miyazaki F</strain>
    </source>
</reference>
<dbReference type="EMBL" id="CP001197">
    <property type="protein sequence ID" value="ACL09819.1"/>
    <property type="molecule type" value="Genomic_DNA"/>
</dbReference>
<keyword evidence="8 12" id="KW-0479">Metal-binding</keyword>
<dbReference type="InterPro" id="IPR022898">
    <property type="entry name" value="RNase_HII"/>
</dbReference>
<evidence type="ECO:0000256" key="9">
    <source>
        <dbReference type="ARBA" id="ARBA00022759"/>
    </source>
</evidence>
<dbReference type="PROSITE" id="PS51975">
    <property type="entry name" value="RNASE_H_2"/>
    <property type="match status" value="1"/>
</dbReference>
<dbReference type="InterPro" id="IPR001352">
    <property type="entry name" value="RNase_HII/HIII"/>
</dbReference>
<evidence type="ECO:0000256" key="12">
    <source>
        <dbReference type="PROSITE-ProRule" id="PRU01319"/>
    </source>
</evidence>
<protein>
    <recommendedName>
        <fullName evidence="13">Ribonuclease</fullName>
        <ecNumber evidence="13">3.1.26.4</ecNumber>
    </recommendedName>
</protein>
<dbReference type="GO" id="GO:0006298">
    <property type="term" value="P:mismatch repair"/>
    <property type="evidence" value="ECO:0007669"/>
    <property type="project" value="TreeGrafter"/>
</dbReference>
<feature type="binding site" evidence="12">
    <location>
        <position position="196"/>
    </location>
    <ligand>
        <name>a divalent metal cation</name>
        <dbReference type="ChEBI" id="CHEBI:60240"/>
    </ligand>
</feature>
<feature type="binding site" evidence="12">
    <location>
        <position position="22"/>
    </location>
    <ligand>
        <name>a divalent metal cation</name>
        <dbReference type="ChEBI" id="CHEBI:60240"/>
    </ligand>
</feature>
<dbReference type="GO" id="GO:0032299">
    <property type="term" value="C:ribonuclease H2 complex"/>
    <property type="evidence" value="ECO:0007669"/>
    <property type="project" value="TreeGrafter"/>
</dbReference>
<evidence type="ECO:0000313" key="15">
    <source>
        <dbReference type="EMBL" id="ACL09819.1"/>
    </source>
</evidence>
<keyword evidence="6" id="KW-0963">Cytoplasm</keyword>
<dbReference type="InterPro" id="IPR012337">
    <property type="entry name" value="RNaseH-like_sf"/>
</dbReference>
<evidence type="ECO:0000256" key="3">
    <source>
        <dbReference type="ARBA" id="ARBA00004065"/>
    </source>
</evidence>
<dbReference type="SUPFAM" id="SSF53098">
    <property type="entry name" value="Ribonuclease H-like"/>
    <property type="match status" value="2"/>
</dbReference>
<dbReference type="InterPro" id="IPR024567">
    <property type="entry name" value="RNase_HII/HIII_dom"/>
</dbReference>
<evidence type="ECO:0000256" key="2">
    <source>
        <dbReference type="ARBA" id="ARBA00001946"/>
    </source>
</evidence>
<comment type="cofactor">
    <cofactor evidence="2">
        <name>Mg(2+)</name>
        <dbReference type="ChEBI" id="CHEBI:18420"/>
    </cofactor>
</comment>
<evidence type="ECO:0000256" key="8">
    <source>
        <dbReference type="ARBA" id="ARBA00022723"/>
    </source>
</evidence>
<dbReference type="InterPro" id="IPR036397">
    <property type="entry name" value="RNaseH_sf"/>
</dbReference>
<dbReference type="PANTHER" id="PTHR10954:SF18">
    <property type="entry name" value="RIBONUCLEASE HII"/>
    <property type="match status" value="1"/>
</dbReference>
<dbReference type="CDD" id="cd07182">
    <property type="entry name" value="RNase_HII_bacteria_HII_like"/>
    <property type="match status" value="1"/>
</dbReference>
<dbReference type="GO" id="GO:0003723">
    <property type="term" value="F:RNA binding"/>
    <property type="evidence" value="ECO:0007669"/>
    <property type="project" value="UniProtKB-UniRule"/>
</dbReference>
<dbReference type="GO" id="GO:0043137">
    <property type="term" value="P:DNA replication, removal of RNA primer"/>
    <property type="evidence" value="ECO:0007669"/>
    <property type="project" value="TreeGrafter"/>
</dbReference>
<keyword evidence="7 12" id="KW-0540">Nuclease</keyword>
<accession>B8DRI2</accession>